<evidence type="ECO:0000259" key="3">
    <source>
        <dbReference type="Pfam" id="PF09362"/>
    </source>
</evidence>
<feature type="compositionally biased region" description="Low complexity" evidence="1">
    <location>
        <begin position="379"/>
        <end position="394"/>
    </location>
</feature>
<evidence type="ECO:0000256" key="2">
    <source>
        <dbReference type="SAM" id="SignalP"/>
    </source>
</evidence>
<dbReference type="OrthoDB" id="74764at2759"/>
<dbReference type="Pfam" id="PF09362">
    <property type="entry name" value="DUF1996"/>
    <property type="match status" value="1"/>
</dbReference>
<evidence type="ECO:0000313" key="4">
    <source>
        <dbReference type="EMBL" id="KAH7329146.1"/>
    </source>
</evidence>
<name>A0A8K0WYQ2_9HYPO</name>
<evidence type="ECO:0000313" key="5">
    <source>
        <dbReference type="Proteomes" id="UP000813444"/>
    </source>
</evidence>
<gene>
    <name evidence="4" type="ORF">B0I35DRAFT_473774</name>
</gene>
<dbReference type="EMBL" id="JAGPNK010000001">
    <property type="protein sequence ID" value="KAH7329146.1"/>
    <property type="molecule type" value="Genomic_DNA"/>
</dbReference>
<protein>
    <recommendedName>
        <fullName evidence="3">DUF1996 domain-containing protein</fullName>
    </recommendedName>
</protein>
<sequence length="496" mass="52788">MKFTTAALIAALAATVSSAKDSRTFAVLRFTGKQLTKGRMDPIVSPGKTSAHVHTIMGGSGFSMSATGQDLMASKCSNAMIKGDNSAYWFPSLYFKDPKNGSLEAVEVFYVNAYYFFEATDDDIKAFPVGLQMVSGDSTRRTAPASAGRTNLNPADGAVNAVKFTCPRSNFDPPSWPADSDGSMAGVGDRNNKGEGDGFPFAQCDGYASPLRADIHFPSCYNPDAGLTDYKNNMAFPESVNGKQNCPEGWVHVPHLFLEVYWNTPAFDDRWTPFEGAQPFVLANGDATGYGSHADFMAAWDENLLQHIIDTCDAGSSGMDKCPGLFYGLNEDKCTIEPEVNEQVDGVMDALPGNNPITGWQYGSGSGGGSSPAPEEPSESPSPSPSSASSPSASQPAIQLPSDVPEAIENPVLPPTTSAAQDPVATEQPSEGEEEAPPVEAPVDAPTPSSSKPCEPRVHTVWETVTVTAGMPAPTGSDPYAKAKREHVRRHRHHHL</sequence>
<dbReference type="Proteomes" id="UP000813444">
    <property type="component" value="Unassembled WGS sequence"/>
</dbReference>
<feature type="chain" id="PRO_5035424930" description="DUF1996 domain-containing protein" evidence="2">
    <location>
        <begin position="20"/>
        <end position="496"/>
    </location>
</feature>
<feature type="signal peptide" evidence="2">
    <location>
        <begin position="1"/>
        <end position="19"/>
    </location>
</feature>
<proteinExistence type="predicted"/>
<organism evidence="4 5">
    <name type="scientific">Stachybotrys elegans</name>
    <dbReference type="NCBI Taxonomy" id="80388"/>
    <lineage>
        <taxon>Eukaryota</taxon>
        <taxon>Fungi</taxon>
        <taxon>Dikarya</taxon>
        <taxon>Ascomycota</taxon>
        <taxon>Pezizomycotina</taxon>
        <taxon>Sordariomycetes</taxon>
        <taxon>Hypocreomycetidae</taxon>
        <taxon>Hypocreales</taxon>
        <taxon>Stachybotryaceae</taxon>
        <taxon>Stachybotrys</taxon>
    </lineage>
</organism>
<keyword evidence="5" id="KW-1185">Reference proteome</keyword>
<feature type="compositionally biased region" description="Basic residues" evidence="1">
    <location>
        <begin position="482"/>
        <end position="496"/>
    </location>
</feature>
<dbReference type="PANTHER" id="PTHR43662:SF11">
    <property type="entry name" value="WSC DOMAIN-CONTAINING PROTEIN"/>
    <property type="match status" value="1"/>
</dbReference>
<keyword evidence="2" id="KW-0732">Signal</keyword>
<accession>A0A8K0WYQ2</accession>
<evidence type="ECO:0000256" key="1">
    <source>
        <dbReference type="SAM" id="MobiDB-lite"/>
    </source>
</evidence>
<feature type="domain" description="DUF1996" evidence="3">
    <location>
        <begin position="41"/>
        <end position="300"/>
    </location>
</feature>
<dbReference type="PANTHER" id="PTHR43662">
    <property type="match status" value="1"/>
</dbReference>
<comment type="caution">
    <text evidence="4">The sequence shown here is derived from an EMBL/GenBank/DDBJ whole genome shotgun (WGS) entry which is preliminary data.</text>
</comment>
<dbReference type="AlphaFoldDB" id="A0A8K0WYQ2"/>
<reference evidence="4" key="1">
    <citation type="journal article" date="2021" name="Nat. Commun.">
        <title>Genetic determinants of endophytism in the Arabidopsis root mycobiome.</title>
        <authorList>
            <person name="Mesny F."/>
            <person name="Miyauchi S."/>
            <person name="Thiergart T."/>
            <person name="Pickel B."/>
            <person name="Atanasova L."/>
            <person name="Karlsson M."/>
            <person name="Huettel B."/>
            <person name="Barry K.W."/>
            <person name="Haridas S."/>
            <person name="Chen C."/>
            <person name="Bauer D."/>
            <person name="Andreopoulos W."/>
            <person name="Pangilinan J."/>
            <person name="LaButti K."/>
            <person name="Riley R."/>
            <person name="Lipzen A."/>
            <person name="Clum A."/>
            <person name="Drula E."/>
            <person name="Henrissat B."/>
            <person name="Kohler A."/>
            <person name="Grigoriev I.V."/>
            <person name="Martin F.M."/>
            <person name="Hacquard S."/>
        </authorList>
    </citation>
    <scope>NUCLEOTIDE SEQUENCE</scope>
    <source>
        <strain evidence="4">MPI-CAGE-CH-0235</strain>
    </source>
</reference>
<dbReference type="InterPro" id="IPR018535">
    <property type="entry name" value="DUF1996"/>
</dbReference>
<feature type="region of interest" description="Disordered" evidence="1">
    <location>
        <begin position="347"/>
        <end position="496"/>
    </location>
</feature>